<organism evidence="19 20">
    <name type="scientific">Geomobilimonas luticola</name>
    <dbReference type="NCBI Taxonomy" id="1114878"/>
    <lineage>
        <taxon>Bacteria</taxon>
        <taxon>Pseudomonadati</taxon>
        <taxon>Thermodesulfobacteriota</taxon>
        <taxon>Desulfuromonadia</taxon>
        <taxon>Geobacterales</taxon>
        <taxon>Geobacteraceae</taxon>
        <taxon>Geomobilimonas</taxon>
    </lineage>
</organism>
<dbReference type="PANTHER" id="PTHR32071">
    <property type="entry name" value="TRANSCRIPTIONAL REGULATORY PROTEIN"/>
    <property type="match status" value="1"/>
</dbReference>
<evidence type="ECO:0000313" key="20">
    <source>
        <dbReference type="Proteomes" id="UP000756860"/>
    </source>
</evidence>
<dbReference type="Pfam" id="PF25601">
    <property type="entry name" value="AAA_lid_14"/>
    <property type="match status" value="1"/>
</dbReference>
<dbReference type="PRINTS" id="PR01590">
    <property type="entry name" value="HTHFIS"/>
</dbReference>
<dbReference type="Proteomes" id="UP000756860">
    <property type="component" value="Unassembled WGS sequence"/>
</dbReference>
<gene>
    <name evidence="19" type="ORF">KI810_15720</name>
</gene>
<keyword evidence="20" id="KW-1185">Reference proteome</keyword>
<comment type="caution">
    <text evidence="19">The sequence shown here is derived from an EMBL/GenBank/DDBJ whole genome shotgun (WGS) entry which is preliminary data.</text>
</comment>
<dbReference type="Gene3D" id="3.40.50.300">
    <property type="entry name" value="P-loop containing nucleotide triphosphate hydrolases"/>
    <property type="match status" value="1"/>
</dbReference>
<dbReference type="InterPro" id="IPR058031">
    <property type="entry name" value="AAA_lid_NorR"/>
</dbReference>
<evidence type="ECO:0000259" key="18">
    <source>
        <dbReference type="PROSITE" id="PS50110"/>
    </source>
</evidence>
<accession>A0ABS5SGK1</accession>
<dbReference type="InterPro" id="IPR003593">
    <property type="entry name" value="AAA+_ATPase"/>
</dbReference>
<evidence type="ECO:0000256" key="7">
    <source>
        <dbReference type="ARBA" id="ARBA00022840"/>
    </source>
</evidence>
<keyword evidence="4" id="KW-0678">Repressor</keyword>
<dbReference type="InterPro" id="IPR027417">
    <property type="entry name" value="P-loop_NTPase"/>
</dbReference>
<keyword evidence="13" id="KW-0535">Nitrogen fixation</keyword>
<dbReference type="SMART" id="SM00448">
    <property type="entry name" value="REC"/>
    <property type="match status" value="1"/>
</dbReference>
<dbReference type="InterPro" id="IPR002197">
    <property type="entry name" value="HTH_Fis"/>
</dbReference>
<dbReference type="RefSeq" id="WP_214176508.1">
    <property type="nucleotide sequence ID" value="NZ_JAHCVK010000011.1"/>
</dbReference>
<evidence type="ECO:0000256" key="11">
    <source>
        <dbReference type="ARBA" id="ARBA00023159"/>
    </source>
</evidence>
<feature type="modified residue" description="4-aspartylphosphate" evidence="16">
    <location>
        <position position="57"/>
    </location>
</feature>
<dbReference type="CDD" id="cd00009">
    <property type="entry name" value="AAA"/>
    <property type="match status" value="1"/>
</dbReference>
<dbReference type="PROSITE" id="PS00688">
    <property type="entry name" value="SIGMA54_INTERACT_3"/>
    <property type="match status" value="1"/>
</dbReference>
<feature type="domain" description="Sigma-54 factor interaction" evidence="17">
    <location>
        <begin position="147"/>
        <end position="376"/>
    </location>
</feature>
<evidence type="ECO:0000256" key="16">
    <source>
        <dbReference type="PROSITE-ProRule" id="PRU00169"/>
    </source>
</evidence>
<keyword evidence="5 16" id="KW-0597">Phosphoprotein</keyword>
<dbReference type="InterPro" id="IPR025944">
    <property type="entry name" value="Sigma_54_int_dom_CS"/>
</dbReference>
<dbReference type="PROSITE" id="PS50045">
    <property type="entry name" value="SIGMA54_INTERACT_4"/>
    <property type="match status" value="1"/>
</dbReference>
<name>A0ABS5SGK1_9BACT</name>
<evidence type="ECO:0000256" key="4">
    <source>
        <dbReference type="ARBA" id="ARBA00022491"/>
    </source>
</evidence>
<dbReference type="SUPFAM" id="SSF52540">
    <property type="entry name" value="P-loop containing nucleoside triphosphate hydrolases"/>
    <property type="match status" value="1"/>
</dbReference>
<dbReference type="Pfam" id="PF00158">
    <property type="entry name" value="Sigma54_activat"/>
    <property type="match status" value="1"/>
</dbReference>
<dbReference type="Gene3D" id="3.40.50.2300">
    <property type="match status" value="1"/>
</dbReference>
<reference evidence="19 20" key="1">
    <citation type="submission" date="2021-05" db="EMBL/GenBank/DDBJ databases">
        <title>The draft genome of Geobacter luticola JCM 17780.</title>
        <authorList>
            <person name="Xu Z."/>
            <person name="Masuda Y."/>
            <person name="Itoh H."/>
            <person name="Senoo K."/>
        </authorList>
    </citation>
    <scope>NUCLEOTIDE SEQUENCE [LARGE SCALE GENOMIC DNA]</scope>
    <source>
        <strain evidence="19 20">JCM 17780</strain>
    </source>
</reference>
<evidence type="ECO:0000256" key="13">
    <source>
        <dbReference type="ARBA" id="ARBA00023231"/>
    </source>
</evidence>
<evidence type="ECO:0000256" key="2">
    <source>
        <dbReference type="ARBA" id="ARBA00019059"/>
    </source>
</evidence>
<evidence type="ECO:0000256" key="14">
    <source>
        <dbReference type="ARBA" id="ARBA00029881"/>
    </source>
</evidence>
<evidence type="ECO:0000256" key="3">
    <source>
        <dbReference type="ARBA" id="ARBA00022490"/>
    </source>
</evidence>
<dbReference type="SMART" id="SM00382">
    <property type="entry name" value="AAA"/>
    <property type="match status" value="1"/>
</dbReference>
<dbReference type="InterPro" id="IPR002078">
    <property type="entry name" value="Sigma_54_int"/>
</dbReference>
<evidence type="ECO:0000256" key="6">
    <source>
        <dbReference type="ARBA" id="ARBA00022741"/>
    </source>
</evidence>
<evidence type="ECO:0000256" key="12">
    <source>
        <dbReference type="ARBA" id="ARBA00023163"/>
    </source>
</evidence>
<proteinExistence type="predicted"/>
<dbReference type="EMBL" id="JAHCVK010000011">
    <property type="protein sequence ID" value="MBT0654499.1"/>
    <property type="molecule type" value="Genomic_DNA"/>
</dbReference>
<evidence type="ECO:0000259" key="17">
    <source>
        <dbReference type="PROSITE" id="PS50045"/>
    </source>
</evidence>
<keyword evidence="3" id="KW-0963">Cytoplasm</keyword>
<sequence length="466" mass="51768">MASANILICDDEAGICRYLQKTFAARGLRVETFGNGASLLGRLAGGTPDDADLLLQDVRMPDMDGIQVLKRVKELRPALPVVIMTAYGTIDAAVEAIKLGAYDYVTKPFPKEKILGVIDNALEREMLRRENQVLKEELNRPGIPEHIVFTSQKFREVYDLTLRVAASSANIMILGESGTGKELIAGTVHDNSTRKGHRFLSLNCAALTDTLLESQLFGHVRGAFTGAVTAQKGLLEEAGGGTLFLDEIGDISPAVQAKLLRVIQERDFIPVGATRPKQVDIRFVAATNKDLEKEVREGRFREDLYYRLNVITINLPPLRERKEDIEPLALHFLRKYARRMQKEVAGIGEHAMQLLTEYQWPGNVRELENVMERAVILARGNLITADVLPVRSADIMPAATTPPPRLISLETLEREHIERILTSTGFHKSRSAELLGISRKTLDRKIVEYGLSFARPAGWQPDGDDA</sequence>
<keyword evidence="8" id="KW-0902">Two-component regulatory system</keyword>
<dbReference type="InterPro" id="IPR001789">
    <property type="entry name" value="Sig_transdc_resp-reg_receiver"/>
</dbReference>
<keyword evidence="7" id="KW-0067">ATP-binding</keyword>
<evidence type="ECO:0000256" key="1">
    <source>
        <dbReference type="ARBA" id="ARBA00004496"/>
    </source>
</evidence>
<dbReference type="PROSITE" id="PS50110">
    <property type="entry name" value="RESPONSE_REGULATORY"/>
    <property type="match status" value="1"/>
</dbReference>
<dbReference type="InterPro" id="IPR011006">
    <property type="entry name" value="CheY-like_superfamily"/>
</dbReference>
<keyword evidence="6" id="KW-0547">Nucleotide-binding</keyword>
<evidence type="ECO:0000256" key="5">
    <source>
        <dbReference type="ARBA" id="ARBA00022553"/>
    </source>
</evidence>
<dbReference type="SUPFAM" id="SSF52172">
    <property type="entry name" value="CheY-like"/>
    <property type="match status" value="1"/>
</dbReference>
<keyword evidence="11" id="KW-0010">Activator</keyword>
<dbReference type="InterPro" id="IPR025662">
    <property type="entry name" value="Sigma_54_int_dom_ATP-bd_1"/>
</dbReference>
<evidence type="ECO:0000256" key="10">
    <source>
        <dbReference type="ARBA" id="ARBA00023125"/>
    </source>
</evidence>
<dbReference type="Gene3D" id="1.10.10.60">
    <property type="entry name" value="Homeodomain-like"/>
    <property type="match status" value="1"/>
</dbReference>
<evidence type="ECO:0000313" key="19">
    <source>
        <dbReference type="EMBL" id="MBT0654499.1"/>
    </source>
</evidence>
<keyword evidence="10" id="KW-0238">DNA-binding</keyword>
<dbReference type="SUPFAM" id="SSF46689">
    <property type="entry name" value="Homeodomain-like"/>
    <property type="match status" value="1"/>
</dbReference>
<feature type="domain" description="Response regulatory" evidence="18">
    <location>
        <begin position="5"/>
        <end position="122"/>
    </location>
</feature>
<evidence type="ECO:0000256" key="15">
    <source>
        <dbReference type="ARBA" id="ARBA00031910"/>
    </source>
</evidence>
<comment type="subcellular location">
    <subcellularLocation>
        <location evidence="1">Cytoplasm</location>
    </subcellularLocation>
</comment>
<dbReference type="Gene3D" id="1.10.8.60">
    <property type="match status" value="1"/>
</dbReference>
<dbReference type="Pfam" id="PF02954">
    <property type="entry name" value="HTH_8"/>
    <property type="match status" value="1"/>
</dbReference>
<protein>
    <recommendedName>
        <fullName evidence="2">DNA-binding transcriptional regulator NtrC</fullName>
    </recommendedName>
    <alternativeName>
        <fullName evidence="14">Nitrogen regulation protein NR(I)</fullName>
    </alternativeName>
    <alternativeName>
        <fullName evidence="15">Nitrogen regulator I</fullName>
    </alternativeName>
</protein>
<evidence type="ECO:0000256" key="9">
    <source>
        <dbReference type="ARBA" id="ARBA00023015"/>
    </source>
</evidence>
<evidence type="ECO:0000256" key="8">
    <source>
        <dbReference type="ARBA" id="ARBA00023012"/>
    </source>
</evidence>
<dbReference type="Pfam" id="PF00072">
    <property type="entry name" value="Response_reg"/>
    <property type="match status" value="1"/>
</dbReference>
<dbReference type="PROSITE" id="PS00675">
    <property type="entry name" value="SIGMA54_INTERACT_1"/>
    <property type="match status" value="1"/>
</dbReference>
<keyword evidence="12" id="KW-0804">Transcription</keyword>
<dbReference type="PANTHER" id="PTHR32071:SF95">
    <property type="entry name" value="DNA-BINDING TRANSCRIPTIONAL REGULATOR NTRC"/>
    <property type="match status" value="1"/>
</dbReference>
<dbReference type="InterPro" id="IPR009057">
    <property type="entry name" value="Homeodomain-like_sf"/>
</dbReference>
<keyword evidence="9" id="KW-0805">Transcription regulation</keyword>